<keyword evidence="1" id="KW-0472">Membrane</keyword>
<dbReference type="STRING" id="1336337.A0A3N4JHZ8"/>
<feature type="transmembrane region" description="Helical" evidence="1">
    <location>
        <begin position="306"/>
        <end position="325"/>
    </location>
</feature>
<reference evidence="2 3" key="1">
    <citation type="journal article" date="2018" name="Nat. Ecol. Evol.">
        <title>Pezizomycetes genomes reveal the molecular basis of ectomycorrhizal truffle lifestyle.</title>
        <authorList>
            <person name="Murat C."/>
            <person name="Payen T."/>
            <person name="Noel B."/>
            <person name="Kuo A."/>
            <person name="Morin E."/>
            <person name="Chen J."/>
            <person name="Kohler A."/>
            <person name="Krizsan K."/>
            <person name="Balestrini R."/>
            <person name="Da Silva C."/>
            <person name="Montanini B."/>
            <person name="Hainaut M."/>
            <person name="Levati E."/>
            <person name="Barry K.W."/>
            <person name="Belfiori B."/>
            <person name="Cichocki N."/>
            <person name="Clum A."/>
            <person name="Dockter R.B."/>
            <person name="Fauchery L."/>
            <person name="Guy J."/>
            <person name="Iotti M."/>
            <person name="Le Tacon F."/>
            <person name="Lindquist E.A."/>
            <person name="Lipzen A."/>
            <person name="Malagnac F."/>
            <person name="Mello A."/>
            <person name="Molinier V."/>
            <person name="Miyauchi S."/>
            <person name="Poulain J."/>
            <person name="Riccioni C."/>
            <person name="Rubini A."/>
            <person name="Sitrit Y."/>
            <person name="Splivallo R."/>
            <person name="Traeger S."/>
            <person name="Wang M."/>
            <person name="Zifcakova L."/>
            <person name="Wipf D."/>
            <person name="Zambonelli A."/>
            <person name="Paolocci F."/>
            <person name="Nowrousian M."/>
            <person name="Ottonello S."/>
            <person name="Baldrian P."/>
            <person name="Spatafora J.W."/>
            <person name="Henrissat B."/>
            <person name="Nagy L.G."/>
            <person name="Aury J.M."/>
            <person name="Wincker P."/>
            <person name="Grigoriev I.V."/>
            <person name="Bonfante P."/>
            <person name="Martin F.M."/>
        </authorList>
    </citation>
    <scope>NUCLEOTIDE SEQUENCE [LARGE SCALE GENOMIC DNA]</scope>
    <source>
        <strain evidence="2 3">120613-1</strain>
    </source>
</reference>
<dbReference type="PANTHER" id="PTHR42101">
    <property type="entry name" value="CHROMOSOME 16, WHOLE GENOME SHOTGUN SEQUENCE"/>
    <property type="match status" value="1"/>
</dbReference>
<organism evidence="2 3">
    <name type="scientific">Choiromyces venosus 120613-1</name>
    <dbReference type="NCBI Taxonomy" id="1336337"/>
    <lineage>
        <taxon>Eukaryota</taxon>
        <taxon>Fungi</taxon>
        <taxon>Dikarya</taxon>
        <taxon>Ascomycota</taxon>
        <taxon>Pezizomycotina</taxon>
        <taxon>Pezizomycetes</taxon>
        <taxon>Pezizales</taxon>
        <taxon>Tuberaceae</taxon>
        <taxon>Choiromyces</taxon>
    </lineage>
</organism>
<name>A0A3N4JHZ8_9PEZI</name>
<feature type="transmembrane region" description="Helical" evidence="1">
    <location>
        <begin position="499"/>
        <end position="518"/>
    </location>
</feature>
<gene>
    <name evidence="2" type="ORF">L873DRAFT_1828768</name>
</gene>
<accession>A0A3N4JHZ8</accession>
<evidence type="ECO:0000256" key="1">
    <source>
        <dbReference type="SAM" id="Phobius"/>
    </source>
</evidence>
<dbReference type="Pfam" id="PF06772">
    <property type="entry name" value="LtrA"/>
    <property type="match status" value="1"/>
</dbReference>
<dbReference type="InterPro" id="IPR010640">
    <property type="entry name" value="Low_temperature_requirement_A"/>
</dbReference>
<dbReference type="AlphaFoldDB" id="A0A3N4JHZ8"/>
<feature type="transmembrane region" description="Helical" evidence="1">
    <location>
        <begin position="279"/>
        <end position="300"/>
    </location>
</feature>
<feature type="transmembrane region" description="Helical" evidence="1">
    <location>
        <begin position="184"/>
        <end position="203"/>
    </location>
</feature>
<evidence type="ECO:0008006" key="4">
    <source>
        <dbReference type="Google" id="ProtNLM"/>
    </source>
</evidence>
<keyword evidence="1" id="KW-1133">Transmembrane helix</keyword>
<evidence type="ECO:0000313" key="2">
    <source>
        <dbReference type="EMBL" id="RPA97899.1"/>
    </source>
</evidence>
<sequence>MNNLVDSSIKERIAEQRKSRLLPWIENPFKDEIEGSSGSLSHSSSVRSAYGGRKREQANFRESILNQGVPMTHKEELEIEEATPIELFYDLFFVANLTTVTAVHYITENRSLASYGLFFIILWFTWLHVTLLDVRFSRDSVYERICKSLHFIIMAGFSSVSTQWNPLDPGDVHTITALKTMTMALMLSRFMLMIQYFVVMLFARIKKQAMLPLALHCSTMAIAGSVYLGLYFAFEKGDPAKSYIGWYITAIFEACAIIGTSSVWRVVSFKKTHLVERMGLLTLIILGEGIIVMLKAINAIVKGTSWTVSLSGIVVASLAIIYFYWMFYFDYNPRNVHYGTIRQQIWTLLHFPFHLSIVLSVEGLRQLTTWHGMNTYINSILGEIQNDTNPTVIAEWFKTHFEILYAAGDSKDIVKGYANITENINSLVILNANNATSETAYPHMVNELLSELLVGVAEYYGIKAPKPTAMAAEMSRTEPFGENGPVGKIMKVFDLVYKYFYLSLGLVFLLLAVFTFLVRRNKDIHDYSSIALRVCVAIIMWGMVALQTVGPQGLYYDFLFSSWPIPQVCLILFIALVADKMLNYLAYKRAVAALHE</sequence>
<keyword evidence="3" id="KW-1185">Reference proteome</keyword>
<feature type="transmembrane region" description="Helical" evidence="1">
    <location>
        <begin position="345"/>
        <end position="364"/>
    </location>
</feature>
<feature type="transmembrane region" description="Helical" evidence="1">
    <location>
        <begin position="530"/>
        <end position="549"/>
    </location>
</feature>
<feature type="transmembrane region" description="Helical" evidence="1">
    <location>
        <begin position="555"/>
        <end position="578"/>
    </location>
</feature>
<evidence type="ECO:0000313" key="3">
    <source>
        <dbReference type="Proteomes" id="UP000276215"/>
    </source>
</evidence>
<dbReference type="EMBL" id="ML120400">
    <property type="protein sequence ID" value="RPA97899.1"/>
    <property type="molecule type" value="Genomic_DNA"/>
</dbReference>
<feature type="transmembrane region" description="Helical" evidence="1">
    <location>
        <begin position="210"/>
        <end position="234"/>
    </location>
</feature>
<feature type="transmembrane region" description="Helical" evidence="1">
    <location>
        <begin position="246"/>
        <end position="267"/>
    </location>
</feature>
<keyword evidence="1" id="KW-0812">Transmembrane</keyword>
<dbReference type="OrthoDB" id="3177213at2759"/>
<protein>
    <recommendedName>
        <fullName evidence="4">Low temperature requirement A</fullName>
    </recommendedName>
</protein>
<feature type="transmembrane region" description="Helical" evidence="1">
    <location>
        <begin position="112"/>
        <end position="132"/>
    </location>
</feature>
<proteinExistence type="predicted"/>
<dbReference type="Proteomes" id="UP000276215">
    <property type="component" value="Unassembled WGS sequence"/>
</dbReference>
<dbReference type="PANTHER" id="PTHR42101:SF1">
    <property type="entry name" value="LOW TEMPERATURE REQUIREMENT A"/>
    <property type="match status" value="1"/>
</dbReference>